<keyword evidence="1" id="KW-0175">Coiled coil</keyword>
<evidence type="ECO:0000313" key="2">
    <source>
        <dbReference type="EMBL" id="XCG76237.1"/>
    </source>
</evidence>
<dbReference type="RefSeq" id="WP_339554542.1">
    <property type="nucleotide sequence ID" value="NZ_CP159258.1"/>
</dbReference>
<proteinExistence type="predicted"/>
<evidence type="ECO:0008006" key="3">
    <source>
        <dbReference type="Google" id="ProtNLM"/>
    </source>
</evidence>
<dbReference type="EMBL" id="CP159258">
    <property type="protein sequence ID" value="XCG76237.1"/>
    <property type="molecule type" value="Genomic_DNA"/>
</dbReference>
<accession>A0AAU8E8D2</accession>
<sequence>MPKTITEQHVRKIAQMIRHWPVEHALDWNAVCIGAQGILGWDNPPTRQALDKKISIKVSYKSKKEQLKFEKQKLVEMPRPRSTLDAMKKITRLQAENDELKAELTRMAEIANRLIYNATIAGLTRERLMAPLPTIHEPQAHRARTHK</sequence>
<organism evidence="2">
    <name type="scientific">Pseudomonas sp. MYb327</name>
    <dbReference type="NCBI Taxonomy" id="2745230"/>
    <lineage>
        <taxon>Bacteria</taxon>
        <taxon>Pseudomonadati</taxon>
        <taxon>Pseudomonadota</taxon>
        <taxon>Gammaproteobacteria</taxon>
        <taxon>Pseudomonadales</taxon>
        <taxon>Pseudomonadaceae</taxon>
        <taxon>Pseudomonas</taxon>
    </lineage>
</organism>
<dbReference type="AlphaFoldDB" id="A0AAU8E8D2"/>
<evidence type="ECO:0000256" key="1">
    <source>
        <dbReference type="SAM" id="Coils"/>
    </source>
</evidence>
<gene>
    <name evidence="2" type="ORF">ABVN21_09260</name>
</gene>
<reference evidence="2" key="1">
    <citation type="submission" date="2024-06" db="EMBL/GenBank/DDBJ databases">
        <title>The Caenorhabditis elegans bacterial microbiome influences microsporidia infection through nutrient limitation and inhibiting parasite invasion.</title>
        <authorList>
            <person name="Tamim El Jarkass H."/>
            <person name="Castelblanco S."/>
            <person name="Kaur M."/>
            <person name="Wan Y.C."/>
            <person name="Ellis A.E."/>
            <person name="Sheldon R.D."/>
            <person name="Lien E.C."/>
            <person name="Burton N.O."/>
            <person name="Wright G.D."/>
            <person name="Reinke A.W."/>
        </authorList>
    </citation>
    <scope>NUCLEOTIDE SEQUENCE</scope>
    <source>
        <strain evidence="2">MYb327</strain>
    </source>
</reference>
<protein>
    <recommendedName>
        <fullName evidence="3">Transposase</fullName>
    </recommendedName>
</protein>
<feature type="coiled-coil region" evidence="1">
    <location>
        <begin position="83"/>
        <end position="113"/>
    </location>
</feature>
<name>A0AAU8E8D2_9PSED</name>